<feature type="transmembrane region" description="Helical" evidence="9">
    <location>
        <begin position="471"/>
        <end position="498"/>
    </location>
</feature>
<comment type="similarity">
    <text evidence="2 9">Belongs to the resistance-nodulation-cell division (RND) (TC 2.A.6) family.</text>
</comment>
<keyword evidence="8 9" id="KW-0472">Membrane</keyword>
<dbReference type="GO" id="GO:0009636">
    <property type="term" value="P:response to toxic substance"/>
    <property type="evidence" value="ECO:0007669"/>
    <property type="project" value="UniProtKB-ARBA"/>
</dbReference>
<sequence>MNFSRFFVDKPIFAAVLSIIIFVAGLIAIFQLPISEYPNVVPPSVVVRAQYPGANPKIIAETVAAPLEEQINGVENMLYMTSQNTSDGALALTVTFKVGTNVEQAETEVQNRVQRALPRLPDEVRQIGVTTVKSSPNLTMVVHLISPNGRYDDLYLRNYAVLNIKDQLARISGMGEINLFGSGDYAMRIWLDPQKVAARALTANDVVNAIREQNVQVAAGVIGSSPSKDAEFQLTVNTQGRLKTVEEFGGIIVRTGSDGSTTLLKDVARVELGSNSYDLRSLLNNKSAVAIGIFEAPNANDLQLSADVRAKMDELKKDFPEGVDYKVVYDPTQFVRESIKAVIHTLLEAIALVVLVVILFLQTWRASIIPLLAVPVSIVGTFAVMLGFGFSINTLSLFGLVLAIGIVVDDAIVVVENVERNIANGLTPRDATIQAMKEVSGPIIAIALVLCAVFVPIAFLSGLSGQFYRQFALTIAISTVISAFSSLTLAPALAAALLKPHDAPKDGLTRLMDTLFGRFFGWFNRFFGRASNRYESGVKGILGRKSAAVGVYVLLAVAAGFMFKLVPAGFVPAQDKQYLVGFAQLPDAASLERTTSVIRRMSDVAMQIPGVESSVAFPGLSINGFTNAPNAGIVFTTLKPFDERTKPEESGAAIAAEINKRMGSIQDAFIMVFPPPPVNGLGTIGGFKMMIEDRGNLGYDELYKATQAMQAKAWQTPELAGVFSSFQINVPQLFADVDRTKAKQLGVPLSTIYQTLQINLGSLYVNDFNQFGRTYQVRVQADAPYRSHAEDIAQLKVRNDKGEMIPLSSLMRVKDSYGPDRVQHYNGYVTADLNGGPAPGVSSGQAQVALEKIAHEVLPKGITYEWTELTYQDILSGNTMIYVFPLCVLLVFLVLAAQYESWTLPLAVILIVPMSILCALIGVKLTHGDNNVFTQIALFVLVGLASKNAILIVEFARELEGHGRTVVEAALEACRLRLRPILMTSIAFIMGVVPLVFSHGAGSEMRHAMGVAVFAGMLGVTFFGLFLTPVFYVLLRTLALRLSSKVEVAAVATTKLEGIN</sequence>
<comment type="subcellular location">
    <subcellularLocation>
        <location evidence="1 9">Cell inner membrane</location>
        <topology evidence="1 9">Multi-pass membrane protein</topology>
    </subcellularLocation>
</comment>
<evidence type="ECO:0000256" key="1">
    <source>
        <dbReference type="ARBA" id="ARBA00004429"/>
    </source>
</evidence>
<feature type="transmembrane region" description="Helical" evidence="9">
    <location>
        <begin position="904"/>
        <end position="923"/>
    </location>
</feature>
<feature type="transmembrane region" description="Helical" evidence="9">
    <location>
        <begin position="341"/>
        <end position="361"/>
    </location>
</feature>
<reference evidence="10 11" key="1">
    <citation type="submission" date="2018-02" db="EMBL/GenBank/DDBJ databases">
        <title>Solimicrobium silvestre gen. nov., sp. nov., isolated from alpine forest soil.</title>
        <authorList>
            <person name="Margesin R."/>
            <person name="Albuquerque L."/>
            <person name="Zhang D.-C."/>
            <person name="Froufe H.J.C."/>
            <person name="Severino R."/>
            <person name="Roxo I."/>
            <person name="Egas C."/>
            <person name="Da Costa M.S."/>
        </authorList>
    </citation>
    <scope>NUCLEOTIDE SEQUENCE [LARGE SCALE GENOMIC DNA]</scope>
    <source>
        <strain evidence="10 11">S20-91</strain>
    </source>
</reference>
<dbReference type="Gene3D" id="3.30.70.1440">
    <property type="entry name" value="Multidrug efflux transporter AcrB pore domain"/>
    <property type="match status" value="1"/>
</dbReference>
<dbReference type="PANTHER" id="PTHR32063:SF11">
    <property type="entry name" value="CATION OR DRUG EFFLUX SYSTEM PROTEIN"/>
    <property type="match status" value="1"/>
</dbReference>
<keyword evidence="3 9" id="KW-0813">Transport</keyword>
<dbReference type="EMBL" id="PUGF01000037">
    <property type="protein sequence ID" value="PRC90718.1"/>
    <property type="molecule type" value="Genomic_DNA"/>
</dbReference>
<dbReference type="InterPro" id="IPR004764">
    <property type="entry name" value="MdtF-like"/>
</dbReference>
<evidence type="ECO:0000256" key="3">
    <source>
        <dbReference type="ARBA" id="ARBA00022448"/>
    </source>
</evidence>
<dbReference type="GO" id="GO:0015562">
    <property type="term" value="F:efflux transmembrane transporter activity"/>
    <property type="evidence" value="ECO:0007669"/>
    <property type="project" value="InterPro"/>
</dbReference>
<feature type="transmembrane region" description="Helical" evidence="9">
    <location>
        <begin position="935"/>
        <end position="956"/>
    </location>
</feature>
<proteinExistence type="inferred from homology"/>
<gene>
    <name evidence="10" type="ORF">S2091_4544</name>
</gene>
<dbReference type="Gene3D" id="3.30.70.1430">
    <property type="entry name" value="Multidrug efflux transporter AcrB pore domain"/>
    <property type="match status" value="2"/>
</dbReference>
<dbReference type="InterPro" id="IPR001036">
    <property type="entry name" value="Acrflvin-R"/>
</dbReference>
<protein>
    <recommendedName>
        <fullName evidence="9">Efflux pump membrane transporter</fullName>
    </recommendedName>
</protein>
<evidence type="ECO:0000313" key="10">
    <source>
        <dbReference type="EMBL" id="PRC90718.1"/>
    </source>
</evidence>
<dbReference type="FunFam" id="3.30.2090.10:FF:000001">
    <property type="entry name" value="Efflux pump membrane transporter"/>
    <property type="match status" value="1"/>
</dbReference>
<dbReference type="RefSeq" id="WP_105534270.1">
    <property type="nucleotide sequence ID" value="NZ_PUGF01000037.1"/>
</dbReference>
<dbReference type="InterPro" id="IPR027463">
    <property type="entry name" value="AcrB_DN_DC_subdom"/>
</dbReference>
<feature type="transmembrane region" description="Helical" evidence="9">
    <location>
        <begin position="879"/>
        <end position="897"/>
    </location>
</feature>
<keyword evidence="7 9" id="KW-1133">Transmembrane helix</keyword>
<feature type="transmembrane region" description="Helical" evidence="9">
    <location>
        <begin position="976"/>
        <end position="997"/>
    </location>
</feature>
<keyword evidence="11" id="KW-1185">Reference proteome</keyword>
<dbReference type="SUPFAM" id="SSF82866">
    <property type="entry name" value="Multidrug efflux transporter AcrB transmembrane domain"/>
    <property type="match status" value="2"/>
</dbReference>
<dbReference type="PRINTS" id="PR00702">
    <property type="entry name" value="ACRIFLAVINRP"/>
</dbReference>
<dbReference type="SUPFAM" id="SSF82693">
    <property type="entry name" value="Multidrug efflux transporter AcrB pore domain, PN1, PN2, PC1 and PC2 subdomains"/>
    <property type="match status" value="4"/>
</dbReference>
<name>A0A2S9GSP8_9BURK</name>
<feature type="transmembrane region" description="Helical" evidence="9">
    <location>
        <begin position="396"/>
        <end position="418"/>
    </location>
</feature>
<dbReference type="GO" id="GO:0005886">
    <property type="term" value="C:plasma membrane"/>
    <property type="evidence" value="ECO:0007669"/>
    <property type="project" value="UniProtKB-SubCell"/>
</dbReference>
<dbReference type="Proteomes" id="UP000237839">
    <property type="component" value="Unassembled WGS sequence"/>
</dbReference>
<dbReference type="NCBIfam" id="NF000282">
    <property type="entry name" value="RND_permease_1"/>
    <property type="match status" value="1"/>
</dbReference>
<dbReference type="Gene3D" id="3.30.2090.10">
    <property type="entry name" value="Multidrug efflux transporter AcrB TolC docking domain, DN and DC subdomains"/>
    <property type="match status" value="2"/>
</dbReference>
<feature type="transmembrane region" description="Helical" evidence="9">
    <location>
        <begin position="549"/>
        <end position="570"/>
    </location>
</feature>
<evidence type="ECO:0000256" key="5">
    <source>
        <dbReference type="ARBA" id="ARBA00022519"/>
    </source>
</evidence>
<dbReference type="FunFam" id="3.30.70.1430:FF:000001">
    <property type="entry name" value="Efflux pump membrane transporter"/>
    <property type="match status" value="1"/>
</dbReference>
<dbReference type="Pfam" id="PF00873">
    <property type="entry name" value="ACR_tran"/>
    <property type="match status" value="1"/>
</dbReference>
<dbReference type="OrthoDB" id="9176627at2"/>
<dbReference type="FunFam" id="1.20.1640.10:FF:000001">
    <property type="entry name" value="Efflux pump membrane transporter"/>
    <property type="match status" value="1"/>
</dbReference>
<evidence type="ECO:0000256" key="9">
    <source>
        <dbReference type="RuleBase" id="RU364070"/>
    </source>
</evidence>
<evidence type="ECO:0000256" key="6">
    <source>
        <dbReference type="ARBA" id="ARBA00022692"/>
    </source>
</evidence>
<comment type="caution">
    <text evidence="10">The sequence shown here is derived from an EMBL/GenBank/DDBJ whole genome shotgun (WGS) entry which is preliminary data.</text>
</comment>
<feature type="transmembrane region" description="Helical" evidence="9">
    <location>
        <begin position="12"/>
        <end position="34"/>
    </location>
</feature>
<evidence type="ECO:0000256" key="8">
    <source>
        <dbReference type="ARBA" id="ARBA00023136"/>
    </source>
</evidence>
<dbReference type="Gene3D" id="3.30.70.1320">
    <property type="entry name" value="Multidrug efflux transporter AcrB pore domain like"/>
    <property type="match status" value="1"/>
</dbReference>
<feature type="transmembrane region" description="Helical" evidence="9">
    <location>
        <begin position="368"/>
        <end position="390"/>
    </location>
</feature>
<evidence type="ECO:0000256" key="2">
    <source>
        <dbReference type="ARBA" id="ARBA00010942"/>
    </source>
</evidence>
<keyword evidence="4" id="KW-1003">Cell membrane</keyword>
<keyword evidence="6 9" id="KW-0812">Transmembrane</keyword>
<dbReference type="Gene3D" id="1.20.1640.10">
    <property type="entry name" value="Multidrug efflux transporter AcrB transmembrane domain"/>
    <property type="match status" value="2"/>
</dbReference>
<accession>A0A2S9GSP8</accession>
<dbReference type="AlphaFoldDB" id="A0A2S9GSP8"/>
<dbReference type="SUPFAM" id="SSF82714">
    <property type="entry name" value="Multidrug efflux transporter AcrB TolC docking domain, DN and DC subdomains"/>
    <property type="match status" value="2"/>
</dbReference>
<organism evidence="10 11">
    <name type="scientific">Solimicrobium silvestre</name>
    <dbReference type="NCBI Taxonomy" id="2099400"/>
    <lineage>
        <taxon>Bacteria</taxon>
        <taxon>Pseudomonadati</taxon>
        <taxon>Pseudomonadota</taxon>
        <taxon>Betaproteobacteria</taxon>
        <taxon>Burkholderiales</taxon>
        <taxon>Oxalobacteraceae</taxon>
        <taxon>Solimicrobium</taxon>
    </lineage>
</organism>
<dbReference type="NCBIfam" id="TIGR00915">
    <property type="entry name" value="2A0602"/>
    <property type="match status" value="1"/>
</dbReference>
<evidence type="ECO:0000256" key="4">
    <source>
        <dbReference type="ARBA" id="ARBA00022475"/>
    </source>
</evidence>
<dbReference type="GO" id="GO:0042910">
    <property type="term" value="F:xenobiotic transmembrane transporter activity"/>
    <property type="evidence" value="ECO:0007669"/>
    <property type="project" value="TreeGrafter"/>
</dbReference>
<evidence type="ECO:0000256" key="7">
    <source>
        <dbReference type="ARBA" id="ARBA00022989"/>
    </source>
</evidence>
<feature type="transmembrane region" description="Helical" evidence="9">
    <location>
        <begin position="439"/>
        <end position="459"/>
    </location>
</feature>
<keyword evidence="5 9" id="KW-0997">Cell inner membrane</keyword>
<dbReference type="PANTHER" id="PTHR32063">
    <property type="match status" value="1"/>
</dbReference>
<evidence type="ECO:0000313" key="11">
    <source>
        <dbReference type="Proteomes" id="UP000237839"/>
    </source>
</evidence>
<feature type="transmembrane region" description="Helical" evidence="9">
    <location>
        <begin position="1009"/>
        <end position="1035"/>
    </location>
</feature>